<name>A0A2N0B7Y0_9LEPT</name>
<gene>
    <name evidence="1" type="ORF">CH379_11975</name>
</gene>
<proteinExistence type="predicted"/>
<comment type="caution">
    <text evidence="1">The sequence shown here is derived from an EMBL/GenBank/DDBJ whole genome shotgun (WGS) entry which is preliminary data.</text>
</comment>
<accession>A0A2N0B7Y0</accession>
<sequence>MERRGFSRLSYDQKRRRDFLRRLFARNPQNGTQRSCPATVKENTATMLDLQMLDCPVTKQRAAYDIPDSKLRF</sequence>
<organism evidence="1">
    <name type="scientific">Leptospira ellisii</name>
    <dbReference type="NCBI Taxonomy" id="2023197"/>
    <lineage>
        <taxon>Bacteria</taxon>
        <taxon>Pseudomonadati</taxon>
        <taxon>Spirochaetota</taxon>
        <taxon>Spirochaetia</taxon>
        <taxon>Leptospirales</taxon>
        <taxon>Leptospiraceae</taxon>
        <taxon>Leptospira</taxon>
    </lineage>
</organism>
<dbReference type="AlphaFoldDB" id="A0A2N0B7Y0"/>
<dbReference type="EMBL" id="NPEF01000116">
    <property type="protein sequence ID" value="PJZ92657.1"/>
    <property type="molecule type" value="Genomic_DNA"/>
</dbReference>
<evidence type="ECO:0000313" key="1">
    <source>
        <dbReference type="EMBL" id="PJZ92657.1"/>
    </source>
</evidence>
<accession>A0A2N0BPA5</accession>
<reference evidence="1" key="1">
    <citation type="submission" date="2017-07" db="EMBL/GenBank/DDBJ databases">
        <title>Leptospira spp. isolated from tropical soils.</title>
        <authorList>
            <person name="Thibeaux R."/>
            <person name="Iraola G."/>
            <person name="Ferres I."/>
            <person name="Bierque E."/>
            <person name="Girault D."/>
            <person name="Soupe-Gilbert M.-E."/>
            <person name="Picardeau M."/>
            <person name="Goarant C."/>
        </authorList>
    </citation>
    <scope>NUCLEOTIDE SEQUENCE [LARGE SCALE GENOMIC DNA]</scope>
    <source>
        <strain evidence="1">ATI7-C-A5</strain>
    </source>
</reference>
<protein>
    <submittedName>
        <fullName evidence="1">Uncharacterized protein</fullName>
    </submittedName>
</protein>